<protein>
    <submittedName>
        <fullName evidence="1">Uncharacterized protein</fullName>
    </submittedName>
</protein>
<comment type="caution">
    <text evidence="1">The sequence shown here is derived from an EMBL/GenBank/DDBJ whole genome shotgun (WGS) entry which is preliminary data.</text>
</comment>
<reference evidence="1" key="1">
    <citation type="journal article" date="2015" name="Nature">
        <title>Complex archaea that bridge the gap between prokaryotes and eukaryotes.</title>
        <authorList>
            <person name="Spang A."/>
            <person name="Saw J.H."/>
            <person name="Jorgensen S.L."/>
            <person name="Zaremba-Niedzwiedzka K."/>
            <person name="Martijn J."/>
            <person name="Lind A.E."/>
            <person name="van Eijk R."/>
            <person name="Schleper C."/>
            <person name="Guy L."/>
            <person name="Ettema T.J."/>
        </authorList>
    </citation>
    <scope>NUCLEOTIDE SEQUENCE</scope>
</reference>
<gene>
    <name evidence="1" type="ORF">LCGC14_0432570</name>
</gene>
<accession>A0A0F9VWX7</accession>
<evidence type="ECO:0000313" key="1">
    <source>
        <dbReference type="EMBL" id="KKN70233.1"/>
    </source>
</evidence>
<name>A0A0F9VWX7_9ZZZZ</name>
<dbReference type="EMBL" id="LAZR01000407">
    <property type="protein sequence ID" value="KKN70233.1"/>
    <property type="molecule type" value="Genomic_DNA"/>
</dbReference>
<organism evidence="1">
    <name type="scientific">marine sediment metagenome</name>
    <dbReference type="NCBI Taxonomy" id="412755"/>
    <lineage>
        <taxon>unclassified sequences</taxon>
        <taxon>metagenomes</taxon>
        <taxon>ecological metagenomes</taxon>
    </lineage>
</organism>
<proteinExistence type="predicted"/>
<dbReference type="AlphaFoldDB" id="A0A0F9VWX7"/>
<sequence length="88" mass="10673">MNKILLRLKEMYDWRYTELSRREACLLKEAFKQNMFGKDRYKFVNDRLDKVKKCMDYPKINCNYAIHLEIEAFKQGISVFDLLQNLKG</sequence>